<dbReference type="Pfam" id="PF12796">
    <property type="entry name" value="Ank_2"/>
    <property type="match status" value="1"/>
</dbReference>
<protein>
    <submittedName>
        <fullName evidence="5">Ankyrin repeat domain-containing</fullName>
    </submittedName>
</protein>
<feature type="compositionally biased region" description="Polar residues" evidence="4">
    <location>
        <begin position="1"/>
        <end position="11"/>
    </location>
</feature>
<dbReference type="Gene3D" id="1.25.40.20">
    <property type="entry name" value="Ankyrin repeat-containing domain"/>
    <property type="match status" value="1"/>
</dbReference>
<dbReference type="Proteomes" id="UP001152795">
    <property type="component" value="Unassembled WGS sequence"/>
</dbReference>
<dbReference type="SMART" id="SM00248">
    <property type="entry name" value="ANK"/>
    <property type="match status" value="2"/>
</dbReference>
<keyword evidence="1" id="KW-0677">Repeat</keyword>
<sequence length="1001" mass="115076">MAQNEGSNLGSNEEIRANKGDGKRSLCFTPSPNSKRPPDKRAKNLNYDEDIRQSLASNFAYEEGCVTGVDDILDIVQSDLGRPIRRVDLYKAISALFGEKTEKKYRKTAGSQCDGKDNRKKIHIFLTAIISLTYSNIRNIQESELMQQQQQEQESFTNIEDVLNLHAVTDSALRNDLQRCIDNAIRHISSENTVLKHELHETKEQVKQMQETLDQLEASDYERSHAICSALGNITSMGTDYQLTKIQKEKIKEEMKTVDSMHNLGLKNIEETDDISTIVNELFFDHVADTVEKQCPLLTQVIKLLCLGRQPGTNTGKKTDKFKFKSALHILNAIGEIRSQRTTNDFALMFGLLLISYGCGKSVLDAVYSIGLCKSYDFYRSFLLKRLEKYKTIVTARFPQDYPVMLLFDNINIHKGKSRYQRIKQSMIPIMWNFTVRAIMKPNLKECETLWKDPATATQSQGTLANLQVHHLFLDSEENDDIKLLYDEAADRIILDLLDFGINRVNIPADLENKGEQEVSILLNNDLNSNEKPKCELEVPRINEEYETSYEMKDIFILPMSLADEAYTCGEAIIYRQFSNDLNLNIERKEEYISFDDRRKEYDLSNARERYKMYKELEIHEQEIAMLKETFSAEKEVPDSTDNVPCNERITKYRQMIRKQEKDMKELVELLYEGVRDQPMQQAISFIKSHSGMWSTFRDNYNRSVLHIFVERGNLNVVESLLLCGAHINEGEGCGVTPLMVAIMNQDIDMIKLLLKYEARVRGLFPGHLPTPVQMSERLQQKEISSILKTVFKQQEMQSMSHAIEFLSITEIDTDILSENGCGHDQIQLTPSLSNESSEFSNQQEHKIKSPRDRIITIGDVKTTVTTRGLKNRSPDEFGVFEETPGDFHALAYVMECLAKIFGPGGFYYIARHILGRLKVTPTSFENMFKEENYERNYEALINFYWGLGLALVKKFEQSKFFPAKEMILVYKEKNENTVCSCKYIKKPFVTEMAKSGRHVG</sequence>
<evidence type="ECO:0000313" key="6">
    <source>
        <dbReference type="Proteomes" id="UP001152795"/>
    </source>
</evidence>
<keyword evidence="3" id="KW-0175">Coiled coil</keyword>
<keyword evidence="2" id="KW-0040">ANK repeat</keyword>
<accession>A0A7D9HFE6</accession>
<dbReference type="PANTHER" id="PTHR24134:SF9">
    <property type="entry name" value="ANKYRIN REPEAT AND SOCS BOX PROTEIN 8"/>
    <property type="match status" value="1"/>
</dbReference>
<dbReference type="PROSITE" id="PS50297">
    <property type="entry name" value="ANK_REP_REGION"/>
    <property type="match status" value="2"/>
</dbReference>
<keyword evidence="6" id="KW-1185">Reference proteome</keyword>
<dbReference type="AlphaFoldDB" id="A0A7D9HFE6"/>
<dbReference type="PROSITE" id="PS50088">
    <property type="entry name" value="ANK_REPEAT"/>
    <property type="match status" value="2"/>
</dbReference>
<dbReference type="PANTHER" id="PTHR24134">
    <property type="entry name" value="ANKYRIN REPEAT-CONTAINING PROTEIN DDB_G0279043"/>
    <property type="match status" value="1"/>
</dbReference>
<gene>
    <name evidence="5" type="ORF">PACLA_8A070180</name>
</gene>
<feature type="coiled-coil region" evidence="3">
    <location>
        <begin position="192"/>
        <end position="219"/>
    </location>
</feature>
<comment type="caution">
    <text evidence="5">The sequence shown here is derived from an EMBL/GenBank/DDBJ whole genome shotgun (WGS) entry which is preliminary data.</text>
</comment>
<evidence type="ECO:0000313" key="5">
    <source>
        <dbReference type="EMBL" id="CAB3982398.1"/>
    </source>
</evidence>
<name>A0A7D9HFE6_PARCT</name>
<feature type="region of interest" description="Disordered" evidence="4">
    <location>
        <begin position="1"/>
        <end position="45"/>
    </location>
</feature>
<dbReference type="EMBL" id="CACRXK020000495">
    <property type="protein sequence ID" value="CAB3982398.1"/>
    <property type="molecule type" value="Genomic_DNA"/>
</dbReference>
<evidence type="ECO:0000256" key="3">
    <source>
        <dbReference type="SAM" id="Coils"/>
    </source>
</evidence>
<organism evidence="5 6">
    <name type="scientific">Paramuricea clavata</name>
    <name type="common">Red gorgonian</name>
    <name type="synonym">Violescent sea-whip</name>
    <dbReference type="NCBI Taxonomy" id="317549"/>
    <lineage>
        <taxon>Eukaryota</taxon>
        <taxon>Metazoa</taxon>
        <taxon>Cnidaria</taxon>
        <taxon>Anthozoa</taxon>
        <taxon>Octocorallia</taxon>
        <taxon>Malacalcyonacea</taxon>
        <taxon>Plexauridae</taxon>
        <taxon>Paramuricea</taxon>
    </lineage>
</organism>
<dbReference type="SUPFAM" id="SSF48403">
    <property type="entry name" value="Ankyrin repeat"/>
    <property type="match status" value="1"/>
</dbReference>
<evidence type="ECO:0000256" key="1">
    <source>
        <dbReference type="ARBA" id="ARBA00022737"/>
    </source>
</evidence>
<dbReference type="OrthoDB" id="6752548at2759"/>
<feature type="compositionally biased region" description="Basic and acidic residues" evidence="4">
    <location>
        <begin position="13"/>
        <end position="24"/>
    </location>
</feature>
<evidence type="ECO:0000256" key="4">
    <source>
        <dbReference type="SAM" id="MobiDB-lite"/>
    </source>
</evidence>
<dbReference type="InterPro" id="IPR002110">
    <property type="entry name" value="Ankyrin_rpt"/>
</dbReference>
<proteinExistence type="predicted"/>
<reference evidence="5" key="1">
    <citation type="submission" date="2020-04" db="EMBL/GenBank/DDBJ databases">
        <authorList>
            <person name="Alioto T."/>
            <person name="Alioto T."/>
            <person name="Gomez Garrido J."/>
        </authorList>
    </citation>
    <scope>NUCLEOTIDE SEQUENCE</scope>
    <source>
        <strain evidence="5">A484AB</strain>
    </source>
</reference>
<evidence type="ECO:0000256" key="2">
    <source>
        <dbReference type="ARBA" id="ARBA00023043"/>
    </source>
</evidence>
<dbReference type="InterPro" id="IPR036770">
    <property type="entry name" value="Ankyrin_rpt-contain_sf"/>
</dbReference>